<dbReference type="PANTHER" id="PTHR46889">
    <property type="entry name" value="TRANSPOSASE INSF FOR INSERTION SEQUENCE IS3B-RELATED"/>
    <property type="match status" value="1"/>
</dbReference>
<comment type="caution">
    <text evidence="1">The sequence shown here is derived from an EMBL/GenBank/DDBJ whole genome shotgun (WGS) entry which is preliminary data.</text>
</comment>
<evidence type="ECO:0000313" key="2">
    <source>
        <dbReference type="Proteomes" id="UP000241912"/>
    </source>
</evidence>
<protein>
    <recommendedName>
        <fullName evidence="3">DDE-type integrase/transposase/recombinase</fullName>
    </recommendedName>
</protein>
<dbReference type="InterPro" id="IPR050900">
    <property type="entry name" value="Transposase_IS3/IS150/IS904"/>
</dbReference>
<accession>A0A2P7NQI6</accession>
<dbReference type="PANTHER" id="PTHR46889:SF4">
    <property type="entry name" value="TRANSPOSASE INSO FOR INSERTION SEQUENCE ELEMENT IS911B-RELATED"/>
    <property type="match status" value="1"/>
</dbReference>
<name>A0A2P7NQI6_9PROT</name>
<feature type="non-terminal residue" evidence="1">
    <location>
        <position position="1"/>
    </location>
</feature>
<evidence type="ECO:0008006" key="3">
    <source>
        <dbReference type="Google" id="ProtNLM"/>
    </source>
</evidence>
<evidence type="ECO:0000313" key="1">
    <source>
        <dbReference type="EMBL" id="PSJ15722.1"/>
    </source>
</evidence>
<gene>
    <name evidence="1" type="ORF">C7H79_17450</name>
</gene>
<dbReference type="EMBL" id="PXXU01000216">
    <property type="protein sequence ID" value="PSJ15722.1"/>
    <property type="molecule type" value="Genomic_DNA"/>
</dbReference>
<organism evidence="1 2">
    <name type="scientific">Nitrosomonas supralitoralis</name>
    <dbReference type="NCBI Taxonomy" id="2116706"/>
    <lineage>
        <taxon>Bacteria</taxon>
        <taxon>Pseudomonadati</taxon>
        <taxon>Pseudomonadota</taxon>
        <taxon>Betaproteobacteria</taxon>
        <taxon>Nitrosomonadales</taxon>
        <taxon>Nitrosomonadaceae</taxon>
        <taxon>Nitrosomonas</taxon>
    </lineage>
</organism>
<dbReference type="SUPFAM" id="SSF53098">
    <property type="entry name" value="Ribonuclease H-like"/>
    <property type="match status" value="1"/>
</dbReference>
<reference evidence="1 2" key="1">
    <citation type="submission" date="2018-03" db="EMBL/GenBank/DDBJ databases">
        <title>Draft genome of Nitrosomonas supralitoralis APG5.</title>
        <authorList>
            <person name="Urakawa H."/>
            <person name="Lopez J.V."/>
        </authorList>
    </citation>
    <scope>NUCLEOTIDE SEQUENCE [LARGE SCALE GENOMIC DNA]</scope>
    <source>
        <strain evidence="1 2">APG5</strain>
    </source>
</reference>
<proteinExistence type="predicted"/>
<sequence>PGKGLIAHSDCGSQYCAHDYQNLLQQFGMIASMSRKDDCYENAPMETSGEYLKPSWCIIEDSKHDNKPFRRCRIYRNLG</sequence>
<keyword evidence="2" id="KW-1185">Reference proteome</keyword>
<dbReference type="Proteomes" id="UP000241912">
    <property type="component" value="Unassembled WGS sequence"/>
</dbReference>
<dbReference type="InterPro" id="IPR012337">
    <property type="entry name" value="RNaseH-like_sf"/>
</dbReference>
<dbReference type="AlphaFoldDB" id="A0A2P7NQI6"/>